<dbReference type="Pfam" id="PF13439">
    <property type="entry name" value="Glyco_transf_4"/>
    <property type="match status" value="1"/>
</dbReference>
<keyword evidence="3" id="KW-0808">Transferase</keyword>
<name>A0AA42J2A6_9FIRM</name>
<evidence type="ECO:0000313" key="4">
    <source>
        <dbReference type="Proteomes" id="UP001169242"/>
    </source>
</evidence>
<dbReference type="EMBL" id="JAQIFT010000062">
    <property type="protein sequence ID" value="MDA3733489.1"/>
    <property type="molecule type" value="Genomic_DNA"/>
</dbReference>
<reference evidence="3" key="1">
    <citation type="journal article" date="2023" name="Int. J. Syst. Evol. Microbiol.">
        <title>&lt;i&gt;Holtiella tumoricola&lt;/i&gt; gen. nov. sp. nov., isolated from a human clinical sample.</title>
        <authorList>
            <person name="Allen-Vercoe E."/>
            <person name="Daigneault M.C."/>
            <person name="Vancuren S.J."/>
            <person name="Cochrane K."/>
            <person name="O'Neal L.L."/>
            <person name="Sankaranarayanan K."/>
            <person name="Lawson P.A."/>
        </authorList>
    </citation>
    <scope>NUCLEOTIDE SEQUENCE</scope>
    <source>
        <strain evidence="3">CC70A</strain>
    </source>
</reference>
<feature type="domain" description="Glycosyl transferase family 1" evidence="1">
    <location>
        <begin position="214"/>
        <end position="374"/>
    </location>
</feature>
<dbReference type="GO" id="GO:0016757">
    <property type="term" value="F:glycosyltransferase activity"/>
    <property type="evidence" value="ECO:0007669"/>
    <property type="project" value="UniProtKB-KW"/>
</dbReference>
<dbReference type="InterPro" id="IPR050194">
    <property type="entry name" value="Glycosyltransferase_grp1"/>
</dbReference>
<dbReference type="EC" id="2.4.-.-" evidence="3"/>
<dbReference type="InterPro" id="IPR028098">
    <property type="entry name" value="Glyco_trans_4-like_N"/>
</dbReference>
<evidence type="ECO:0000259" key="2">
    <source>
        <dbReference type="Pfam" id="PF13439"/>
    </source>
</evidence>
<comment type="caution">
    <text evidence="3">The sequence shown here is derived from an EMBL/GenBank/DDBJ whole genome shotgun (WGS) entry which is preliminary data.</text>
</comment>
<keyword evidence="4" id="KW-1185">Reference proteome</keyword>
<evidence type="ECO:0000313" key="3">
    <source>
        <dbReference type="EMBL" id="MDA3733489.1"/>
    </source>
</evidence>
<dbReference type="InterPro" id="IPR001296">
    <property type="entry name" value="Glyco_trans_1"/>
</dbReference>
<dbReference type="Proteomes" id="UP001169242">
    <property type="component" value="Unassembled WGS sequence"/>
</dbReference>
<organism evidence="3 4">
    <name type="scientific">Holtiella tumoricola</name>
    <dbReference type="NCBI Taxonomy" id="3018743"/>
    <lineage>
        <taxon>Bacteria</taxon>
        <taxon>Bacillati</taxon>
        <taxon>Bacillota</taxon>
        <taxon>Clostridia</taxon>
        <taxon>Lachnospirales</taxon>
        <taxon>Cellulosilyticaceae</taxon>
        <taxon>Holtiella</taxon>
    </lineage>
</organism>
<keyword evidence="3" id="KW-0328">Glycosyltransferase</keyword>
<dbReference type="RefSeq" id="WP_271013306.1">
    <property type="nucleotide sequence ID" value="NZ_JAQIFT010000062.1"/>
</dbReference>
<feature type="domain" description="Glycosyltransferase subfamily 4-like N-terminal" evidence="2">
    <location>
        <begin position="16"/>
        <end position="202"/>
    </location>
</feature>
<dbReference type="SUPFAM" id="SSF53756">
    <property type="entry name" value="UDP-Glycosyltransferase/glycogen phosphorylase"/>
    <property type="match status" value="1"/>
</dbReference>
<proteinExistence type="predicted"/>
<gene>
    <name evidence="3" type="ORF">PBV87_18575</name>
</gene>
<dbReference type="PANTHER" id="PTHR45947:SF3">
    <property type="entry name" value="SULFOQUINOVOSYL TRANSFERASE SQD2"/>
    <property type="match status" value="1"/>
</dbReference>
<evidence type="ECO:0000259" key="1">
    <source>
        <dbReference type="Pfam" id="PF00534"/>
    </source>
</evidence>
<sequence length="422" mass="48298">MRIAMLTNNYKPFIAGVPISVERLSNSLREQGHEVYVFAPTYKNQVEEEGVIRYRSCKKTLDSGAVVPYIFDLEVERKFKALDIDVIHVHHPNFIGWMGRYLGKKYNVPVVYTYHTRYEQYIHHIKGFDKLDEMSKQEDTLFAKHIASGILKVMREKVVPKVINQYTNQCDMVFAPTALMKDLLLKEGIKASVEILPTGLNEQFFEEDVQKSHEIRQHYIGEKKYLFCTVSRLDKEKNIEFIIEGLEKLKQKIGDVFRLLIIGEGALKERLQQMVKALGLETNVVFLNSIPNEVIKNYYSACDLFLFASKSETQGIVLLEAMAAKNPVVAIQASGVVEVVVNGMNGYMTGDNIEEWVDRILTIISDSDQFEALKIGAYDTAQAYSTAKVAERAVGYYQQAIYDHGSLYMRFKEGEGYKLYQI</sequence>
<dbReference type="PANTHER" id="PTHR45947">
    <property type="entry name" value="SULFOQUINOVOSYL TRANSFERASE SQD2"/>
    <property type="match status" value="1"/>
</dbReference>
<dbReference type="AlphaFoldDB" id="A0AA42J2A6"/>
<protein>
    <submittedName>
        <fullName evidence="3">Glycosyltransferase</fullName>
        <ecNumber evidence="3">2.4.-.-</ecNumber>
    </submittedName>
</protein>
<dbReference type="Pfam" id="PF00534">
    <property type="entry name" value="Glycos_transf_1"/>
    <property type="match status" value="1"/>
</dbReference>
<dbReference type="Gene3D" id="3.40.50.2000">
    <property type="entry name" value="Glycogen Phosphorylase B"/>
    <property type="match status" value="2"/>
</dbReference>
<accession>A0AA42J2A6</accession>